<dbReference type="CDD" id="cd01127">
    <property type="entry name" value="TrwB_TraG_TraD_VirD4"/>
    <property type="match status" value="1"/>
</dbReference>
<evidence type="ECO:0000313" key="4">
    <source>
        <dbReference type="Proteomes" id="UP000249304"/>
    </source>
</evidence>
<dbReference type="RefSeq" id="WP_111178844.1">
    <property type="nucleotide sequence ID" value="NZ_POUD01000033.1"/>
</dbReference>
<dbReference type="PANTHER" id="PTHR30121">
    <property type="entry name" value="UNCHARACTERIZED PROTEIN YJGR-RELATED"/>
    <property type="match status" value="1"/>
</dbReference>
<dbReference type="OrthoDB" id="9816422at2"/>
<dbReference type="PANTHER" id="PTHR30121:SF6">
    <property type="entry name" value="SLR6007 PROTEIN"/>
    <property type="match status" value="1"/>
</dbReference>
<evidence type="ECO:0000313" key="3">
    <source>
        <dbReference type="EMBL" id="PZG19839.1"/>
    </source>
</evidence>
<reference evidence="3 4" key="1">
    <citation type="submission" date="2018-01" db="EMBL/GenBank/DDBJ databases">
        <title>Draft genome sequence of Nonomuraea sp. KC333.</title>
        <authorList>
            <person name="Sahin N."/>
            <person name="Saygin H."/>
            <person name="Ay H."/>
        </authorList>
    </citation>
    <scope>NUCLEOTIDE SEQUENCE [LARGE SCALE GENOMIC DNA]</scope>
    <source>
        <strain evidence="3 4">KC333</strain>
    </source>
</reference>
<dbReference type="InterPro" id="IPR027417">
    <property type="entry name" value="P-loop_NTPase"/>
</dbReference>
<protein>
    <recommendedName>
        <fullName evidence="2">Helicase HerA central domain-containing protein</fullName>
    </recommendedName>
</protein>
<dbReference type="InterPro" id="IPR051162">
    <property type="entry name" value="T4SS_component"/>
</dbReference>
<dbReference type="EMBL" id="POUD01000033">
    <property type="protein sequence ID" value="PZG19839.1"/>
    <property type="molecule type" value="Genomic_DNA"/>
</dbReference>
<organism evidence="3 4">
    <name type="scientific">Nonomuraea aridisoli</name>
    <dbReference type="NCBI Taxonomy" id="2070368"/>
    <lineage>
        <taxon>Bacteria</taxon>
        <taxon>Bacillati</taxon>
        <taxon>Actinomycetota</taxon>
        <taxon>Actinomycetes</taxon>
        <taxon>Streptosporangiales</taxon>
        <taxon>Streptosporangiaceae</taxon>
        <taxon>Nonomuraea</taxon>
    </lineage>
</organism>
<evidence type="ECO:0000256" key="1">
    <source>
        <dbReference type="SAM" id="MobiDB-lite"/>
    </source>
</evidence>
<feature type="compositionally biased region" description="Low complexity" evidence="1">
    <location>
        <begin position="1231"/>
        <end position="1249"/>
    </location>
</feature>
<dbReference type="InterPro" id="IPR002789">
    <property type="entry name" value="HerA_central"/>
</dbReference>
<keyword evidence="4" id="KW-1185">Reference proteome</keyword>
<name>A0A2W2ESR8_9ACTN</name>
<sequence length="1616" mass="176364">MNAELPRTLIDRIADHLGSRLAQRQPGHCVRVDDLSTVDAHAVADEVERHRIECQVHVLAHREPQHPLEIGADRAIELRNRKGRPLLLLVPAGAGHAASSLDNSFEPLPLITLLTTVTETLEKELSATAVAALVNEVKRVLGRTRQVETWARFLGAVAADPNVDTVGRELWQVGLVPDLGNDGTQARLRRNAKAVAAIARPTRPTARVVDRLAEGEVKAGSFRQELLAFLERQPAGMLANPVTWGREIKEHHAGRLTFEQWPLTEVQQAGLEKIKVTPFRRDDGKVDPQCKLRLSDDDGQLYCDVAPDQPGKVTVKWATEPSKTTSVASWRVEMLPPSDLRTADTPPVATTKVKGDKRRATLRVDLGEDDLATGTLFVIRVRAQDADGNDLDLHDEKAAAESDQFEVRLHEHMPPSVPRAAGAASLPEAVLTIAIDSGGDLTEGTPAWDAARQVFDLRVGSRRAQIKASRVIVELQRRMLKSPDVFAFDVHSPLGEPIDPAEAEQSLLEIPQTLADRRRKLLATLEARTPRDVVEMLSWDDELRDQVRSYVQSYRRMLDNAAPQTRSALLAMDTLAVRVGTATDEVRGLVLLPTHPLRLAWAAAHDQLLREWAGEVAQEGKRRSHRAGRVDQAMVSRLSPSNMPFVMVDRDGKALVYTEELTHGTALYLPPDVKEPQSASDVICGAIEIARDNVDLSVSAQALGDRIRSYRDAHPGTGTLRIMAVNPGSGSVLRRALQPLVLPDEAPEQDGPPPHDPQRLELIAYSDRLSYTDPVADLRELQRSVASGEIRRTATHLVPSMGLSARDLGRLAEDREGHHLALVQDMARGQVTDPAAEAGPWTTTFQDLLTPLRSERAPDGSATWFVTPALKPRGVGRLEADIVGAHRAHQAVVAAHLGLKAAVPALAIQLDPQDLRRLRAAHNRADWVVTLDRGIGPELFEEVTTDEPDDSRYLLDYTPDFLEGLGKKLTVTTAHHSEVRRILGEAMRALDLVQDEKSVSHALSRLLLVSGRLALRLLRETSLSVEAVSLAAVMAHLELRGQLDGRIVVPIDAHPEIFGVRSGNEDEPARRCDLLLVSITQRSLRIECIEVKGRRAAQLPEALADDIVDQLENTERVLQRQFFAVDPPRLDGALQRSRLAGLLHYYAERSARHGLIEAGRLTELHRNIDRIEESAEPAEIGKTGYVISPGGAAGFPAKHRDVSIKVLTAGDLGKAGFTTVGSAATPPSPRTSPESSQNTESSPAAVGEAVAEESASDAFSQAPDGDSAPVIFEDAEQDEPAESWPSTVEVVLGKDAGGAPVIWNISTKGSPHAFVLGIPGQGKSVTTRRIISEFAGQGLPSLIVDFHGDMAAAPPPGAQVIDAAEGLPFSPFELPSVETRSRAETAWEVAEIIGYVCGLGEIQRSHVYDGLRSAYEIAGGVPSMQQFAAAVEQAEQVARGRNARDRIRPLTDFGLFLDEPSDTFLASWNSGAVVDLSRLNLETVQLAAGAFLLRKIYREMFRWGQADVLRLAVILDEAHRLAKDVTLPKLMKEGRKYGVPVVVASQGTADFHRDVLGNAGTKIIFRTNYPESKTTAGFLRGREGQDLSQQIEQLGVGSAYVSTPDHVRARKVYMHR</sequence>
<dbReference type="Proteomes" id="UP000249304">
    <property type="component" value="Unassembled WGS sequence"/>
</dbReference>
<accession>A0A2W2ESR8</accession>
<gene>
    <name evidence="3" type="ORF">C1J01_11035</name>
</gene>
<proteinExistence type="predicted"/>
<dbReference type="SUPFAM" id="SSF52540">
    <property type="entry name" value="P-loop containing nucleoside triphosphate hydrolases"/>
    <property type="match status" value="1"/>
</dbReference>
<comment type="caution">
    <text evidence="3">The sequence shown here is derived from an EMBL/GenBank/DDBJ whole genome shotgun (WGS) entry which is preliminary data.</text>
</comment>
<dbReference type="Pfam" id="PF01935">
    <property type="entry name" value="DUF87"/>
    <property type="match status" value="1"/>
</dbReference>
<feature type="region of interest" description="Disordered" evidence="1">
    <location>
        <begin position="1218"/>
        <end position="1268"/>
    </location>
</feature>
<feature type="domain" description="Helicase HerA central" evidence="2">
    <location>
        <begin position="1308"/>
        <end position="1495"/>
    </location>
</feature>
<evidence type="ECO:0000259" key="2">
    <source>
        <dbReference type="Pfam" id="PF01935"/>
    </source>
</evidence>
<dbReference type="Gene3D" id="3.40.50.300">
    <property type="entry name" value="P-loop containing nucleotide triphosphate hydrolases"/>
    <property type="match status" value="2"/>
</dbReference>